<keyword evidence="4" id="KW-1185">Reference proteome</keyword>
<keyword evidence="2" id="KW-0812">Transmembrane</keyword>
<evidence type="ECO:0000256" key="1">
    <source>
        <dbReference type="SAM" id="MobiDB-lite"/>
    </source>
</evidence>
<keyword evidence="2" id="KW-0472">Membrane</keyword>
<comment type="caution">
    <text evidence="3">The sequence shown here is derived from an EMBL/GenBank/DDBJ whole genome shotgun (WGS) entry which is preliminary data.</text>
</comment>
<feature type="compositionally biased region" description="Low complexity" evidence="1">
    <location>
        <begin position="73"/>
        <end position="88"/>
    </location>
</feature>
<evidence type="ECO:0000313" key="4">
    <source>
        <dbReference type="Proteomes" id="UP000054537"/>
    </source>
</evidence>
<dbReference type="Proteomes" id="UP000054537">
    <property type="component" value="Unassembled WGS sequence"/>
</dbReference>
<feature type="region of interest" description="Disordered" evidence="1">
    <location>
        <begin position="73"/>
        <end position="95"/>
    </location>
</feature>
<evidence type="ECO:0000313" key="3">
    <source>
        <dbReference type="EMBL" id="KHD73458.1"/>
    </source>
</evidence>
<feature type="transmembrane region" description="Helical" evidence="2">
    <location>
        <begin position="46"/>
        <end position="66"/>
    </location>
</feature>
<name>A0A0A6UEF6_ACTUT</name>
<sequence>MRIDLNRGSRGSALLTLAVTGVFGFAAASGALFPERFLTTPGLTERIISGICAVVILPAFVFSIAWHGARCPGTPSPSTTPGSARSGGISWPGSG</sequence>
<dbReference type="STRING" id="1869.MB27_35265"/>
<dbReference type="EMBL" id="JRTT01000131">
    <property type="protein sequence ID" value="KHD73458.1"/>
    <property type="molecule type" value="Genomic_DNA"/>
</dbReference>
<proteinExistence type="predicted"/>
<reference evidence="3 4" key="1">
    <citation type="submission" date="2014-10" db="EMBL/GenBank/DDBJ databases">
        <title>Draft genome sequence of Actinoplanes utahensis NRRL 12052.</title>
        <authorList>
            <person name="Velasco-Bucheli B."/>
            <person name="del Cerro C."/>
            <person name="Hormigo D."/>
            <person name="Garcia J.L."/>
            <person name="Acebal C."/>
            <person name="Arroyo M."/>
            <person name="de la Mata I."/>
        </authorList>
    </citation>
    <scope>NUCLEOTIDE SEQUENCE [LARGE SCALE GENOMIC DNA]</scope>
    <source>
        <strain evidence="3 4">NRRL 12052</strain>
    </source>
</reference>
<keyword evidence="2" id="KW-1133">Transmembrane helix</keyword>
<feature type="transmembrane region" description="Helical" evidence="2">
    <location>
        <begin position="12"/>
        <end position="34"/>
    </location>
</feature>
<evidence type="ECO:0000256" key="2">
    <source>
        <dbReference type="SAM" id="Phobius"/>
    </source>
</evidence>
<protein>
    <submittedName>
        <fullName evidence="3">Uncharacterized protein</fullName>
    </submittedName>
</protein>
<dbReference type="RefSeq" id="WP_043532097.1">
    <property type="nucleotide sequence ID" value="NZ_BAABKU010000007.1"/>
</dbReference>
<organism evidence="3 4">
    <name type="scientific">Actinoplanes utahensis</name>
    <dbReference type="NCBI Taxonomy" id="1869"/>
    <lineage>
        <taxon>Bacteria</taxon>
        <taxon>Bacillati</taxon>
        <taxon>Actinomycetota</taxon>
        <taxon>Actinomycetes</taxon>
        <taxon>Micromonosporales</taxon>
        <taxon>Micromonosporaceae</taxon>
        <taxon>Actinoplanes</taxon>
    </lineage>
</organism>
<gene>
    <name evidence="3" type="ORF">MB27_35265</name>
</gene>
<dbReference type="AlphaFoldDB" id="A0A0A6UEF6"/>
<accession>A0A0A6UEF6</accession>